<dbReference type="Pfam" id="PF13458">
    <property type="entry name" value="Peripla_BP_6"/>
    <property type="match status" value="1"/>
</dbReference>
<dbReference type="EMBL" id="JABGBO010000002">
    <property type="protein sequence ID" value="NOL49094.1"/>
    <property type="molecule type" value="Genomic_DNA"/>
</dbReference>
<dbReference type="PANTHER" id="PTHR30483">
    <property type="entry name" value="LEUCINE-SPECIFIC-BINDING PROTEIN"/>
    <property type="match status" value="1"/>
</dbReference>
<keyword evidence="2 3" id="KW-0732">Signal</keyword>
<comment type="similarity">
    <text evidence="1">Belongs to the leucine-binding protein family.</text>
</comment>
<feature type="domain" description="Leucine-binding protein" evidence="4">
    <location>
        <begin position="24"/>
        <end position="381"/>
    </location>
</feature>
<evidence type="ECO:0000259" key="4">
    <source>
        <dbReference type="Pfam" id="PF13458"/>
    </source>
</evidence>
<dbReference type="Proteomes" id="UP000541421">
    <property type="component" value="Unassembled WGS sequence"/>
</dbReference>
<dbReference type="Gene3D" id="3.40.50.2300">
    <property type="match status" value="2"/>
</dbReference>
<feature type="signal peptide" evidence="3">
    <location>
        <begin position="1"/>
        <end position="18"/>
    </location>
</feature>
<organism evidence="5 6">
    <name type="scientific">Pelistega europaea</name>
    <dbReference type="NCBI Taxonomy" id="106147"/>
    <lineage>
        <taxon>Bacteria</taxon>
        <taxon>Pseudomonadati</taxon>
        <taxon>Pseudomonadota</taxon>
        <taxon>Betaproteobacteria</taxon>
        <taxon>Burkholderiales</taxon>
        <taxon>Alcaligenaceae</taxon>
        <taxon>Pelistega</taxon>
    </lineage>
</organism>
<dbReference type="CDD" id="cd06333">
    <property type="entry name" value="PBP1_ABC_RPA1789-like"/>
    <property type="match status" value="1"/>
</dbReference>
<sequence>MKKLYAALLTTLFTPALANADMVVGVDLSSTGPAAAIGIQSQNAIDLWPQTMGGEKVRYVVLDDGSDVSNAVKNTRKFTSEDKVDLIVGPNLTAAALAMLDVLRESETPMIALAAGGVIVQNPDGTPPAKDPGRRWAFKMPQNDVLMANVIVNDMLNKGYKKVAFIGFADSYGDVWWSEFNKAANAKIKVVARESFNRTDTSVAGQVLKLLSAKPDAILIAGAGTPAVLPERTLRERGYAGPIYQTHGIGTLEVLQIGGKAMEGTLFPTGPGVVARGLPDSNPVKKVALDFTQKYEAKHGANTATQFAGDAYGAWMLADQAVTHALKTGAKPGTVEFRRALRDALENTKELVVPNGVFNITPDNHQGFDHRAAVLGIIKDGQFQYAGDK</sequence>
<evidence type="ECO:0000256" key="1">
    <source>
        <dbReference type="ARBA" id="ARBA00010062"/>
    </source>
</evidence>
<dbReference type="InterPro" id="IPR028081">
    <property type="entry name" value="Leu-bd"/>
</dbReference>
<gene>
    <name evidence="5" type="ORF">HKX40_02910</name>
</gene>
<dbReference type="PANTHER" id="PTHR30483:SF38">
    <property type="entry name" value="BLR7848 PROTEIN"/>
    <property type="match status" value="1"/>
</dbReference>
<name>A0A7Y4P5Q1_9BURK</name>
<evidence type="ECO:0000256" key="3">
    <source>
        <dbReference type="SAM" id="SignalP"/>
    </source>
</evidence>
<reference evidence="5 6" key="1">
    <citation type="submission" date="2020-05" db="EMBL/GenBank/DDBJ databases">
        <authorList>
            <person name="Niu N."/>
        </authorList>
    </citation>
    <scope>NUCLEOTIDE SEQUENCE [LARGE SCALE GENOMIC DNA]</scope>
    <source>
        <strain evidence="5 6">LMG10982</strain>
    </source>
</reference>
<proteinExistence type="inferred from homology"/>
<keyword evidence="6" id="KW-1185">Reference proteome</keyword>
<dbReference type="InterPro" id="IPR028082">
    <property type="entry name" value="Peripla_BP_I"/>
</dbReference>
<evidence type="ECO:0000313" key="6">
    <source>
        <dbReference type="Proteomes" id="UP000541421"/>
    </source>
</evidence>
<evidence type="ECO:0000256" key="2">
    <source>
        <dbReference type="ARBA" id="ARBA00022729"/>
    </source>
</evidence>
<dbReference type="AlphaFoldDB" id="A0A7Y4P5Q1"/>
<feature type="chain" id="PRO_5031067764" evidence="3">
    <location>
        <begin position="19"/>
        <end position="389"/>
    </location>
</feature>
<dbReference type="SUPFAM" id="SSF53822">
    <property type="entry name" value="Periplasmic binding protein-like I"/>
    <property type="match status" value="1"/>
</dbReference>
<protein>
    <submittedName>
        <fullName evidence="5">ABC transporter substrate-binding protein</fullName>
    </submittedName>
</protein>
<comment type="caution">
    <text evidence="5">The sequence shown here is derived from an EMBL/GenBank/DDBJ whole genome shotgun (WGS) entry which is preliminary data.</text>
</comment>
<accession>A0A7Y4P5Q1</accession>
<dbReference type="InterPro" id="IPR051010">
    <property type="entry name" value="BCAA_transport"/>
</dbReference>
<evidence type="ECO:0000313" key="5">
    <source>
        <dbReference type="EMBL" id="NOL49094.1"/>
    </source>
</evidence>